<evidence type="ECO:0000256" key="8">
    <source>
        <dbReference type="ARBA" id="ARBA00022692"/>
    </source>
</evidence>
<dbReference type="Pfam" id="PF04140">
    <property type="entry name" value="ICMT"/>
    <property type="match status" value="1"/>
</dbReference>
<keyword evidence="7 13" id="KW-0949">S-adenosyl-L-methionine</keyword>
<name>A0AAD9K3F9_9ANNE</name>
<keyword evidence="8 13" id="KW-0812">Transmembrane</keyword>
<feature type="transmembrane region" description="Helical" evidence="13">
    <location>
        <begin position="183"/>
        <end position="201"/>
    </location>
</feature>
<dbReference type="PROSITE" id="PS51564">
    <property type="entry name" value="SAM_ICMT"/>
    <property type="match status" value="1"/>
</dbReference>
<dbReference type="InterPro" id="IPR025770">
    <property type="entry name" value="PPMT_MeTrfase"/>
</dbReference>
<evidence type="ECO:0000256" key="9">
    <source>
        <dbReference type="ARBA" id="ARBA00022989"/>
    </source>
</evidence>
<dbReference type="GO" id="GO:0032259">
    <property type="term" value="P:methylation"/>
    <property type="evidence" value="ECO:0007669"/>
    <property type="project" value="UniProtKB-KW"/>
</dbReference>
<evidence type="ECO:0000256" key="3">
    <source>
        <dbReference type="ARBA" id="ARBA00009140"/>
    </source>
</evidence>
<dbReference type="PANTHER" id="PTHR12714">
    <property type="entry name" value="PROTEIN-S ISOPRENYLCYSTEINE O-METHYLTRANSFERASE"/>
    <property type="match status" value="1"/>
</dbReference>
<protein>
    <recommendedName>
        <fullName evidence="12 13">Protein-S-isoprenylcysteine O-methyltransferase</fullName>
        <ecNumber evidence="4 13">2.1.1.100</ecNumber>
    </recommendedName>
</protein>
<feature type="transmembrane region" description="Helical" evidence="13">
    <location>
        <begin position="244"/>
        <end position="267"/>
    </location>
</feature>
<dbReference type="AlphaFoldDB" id="A0AAD9K3F9"/>
<organism evidence="14 15">
    <name type="scientific">Paralvinella palmiformis</name>
    <dbReference type="NCBI Taxonomy" id="53620"/>
    <lineage>
        <taxon>Eukaryota</taxon>
        <taxon>Metazoa</taxon>
        <taxon>Spiralia</taxon>
        <taxon>Lophotrochozoa</taxon>
        <taxon>Annelida</taxon>
        <taxon>Polychaeta</taxon>
        <taxon>Sedentaria</taxon>
        <taxon>Canalipalpata</taxon>
        <taxon>Terebellida</taxon>
        <taxon>Terebelliformia</taxon>
        <taxon>Alvinellidae</taxon>
        <taxon>Paralvinella</taxon>
    </lineage>
</organism>
<feature type="transmembrane region" description="Helical" evidence="13">
    <location>
        <begin position="33"/>
        <end position="53"/>
    </location>
</feature>
<evidence type="ECO:0000256" key="10">
    <source>
        <dbReference type="ARBA" id="ARBA00023136"/>
    </source>
</evidence>
<gene>
    <name evidence="14" type="ORF">LSH36_83g00012</name>
</gene>
<evidence type="ECO:0000256" key="4">
    <source>
        <dbReference type="ARBA" id="ARBA00012151"/>
    </source>
</evidence>
<dbReference type="Proteomes" id="UP001208570">
    <property type="component" value="Unassembled WGS sequence"/>
</dbReference>
<proteinExistence type="inferred from homology"/>
<keyword evidence="9 13" id="KW-1133">Transmembrane helix</keyword>
<comment type="similarity">
    <text evidence="3 13">Belongs to the class VI-like SAM-binding methyltransferase superfamily. Isoprenylcysteine carboxyl methyltransferase family.</text>
</comment>
<dbReference type="PANTHER" id="PTHR12714:SF9">
    <property type="entry name" value="PROTEIN-S-ISOPRENYLCYSTEINE O-METHYLTRANSFERASE"/>
    <property type="match status" value="1"/>
</dbReference>
<evidence type="ECO:0000256" key="2">
    <source>
        <dbReference type="ARBA" id="ARBA00004141"/>
    </source>
</evidence>
<comment type="caution">
    <text evidence="14">The sequence shown here is derived from an EMBL/GenBank/DDBJ whole genome shotgun (WGS) entry which is preliminary data.</text>
</comment>
<accession>A0AAD9K3F9</accession>
<evidence type="ECO:0000256" key="7">
    <source>
        <dbReference type="ARBA" id="ARBA00022691"/>
    </source>
</evidence>
<feature type="transmembrane region" description="Helical" evidence="13">
    <location>
        <begin position="91"/>
        <end position="113"/>
    </location>
</feature>
<keyword evidence="6" id="KW-0808">Transferase</keyword>
<evidence type="ECO:0000256" key="5">
    <source>
        <dbReference type="ARBA" id="ARBA00022603"/>
    </source>
</evidence>
<dbReference type="GO" id="GO:0005789">
    <property type="term" value="C:endoplasmic reticulum membrane"/>
    <property type="evidence" value="ECO:0007669"/>
    <property type="project" value="UniProtKB-SubCell"/>
</dbReference>
<reference evidence="14" key="1">
    <citation type="journal article" date="2023" name="Mol. Biol. Evol.">
        <title>Third-Generation Sequencing Reveals the Adaptive Role of the Epigenome in Three Deep-Sea Polychaetes.</title>
        <authorList>
            <person name="Perez M."/>
            <person name="Aroh O."/>
            <person name="Sun Y."/>
            <person name="Lan Y."/>
            <person name="Juniper S.K."/>
            <person name="Young C.R."/>
            <person name="Angers B."/>
            <person name="Qian P.Y."/>
        </authorList>
    </citation>
    <scope>NUCLEOTIDE SEQUENCE</scope>
    <source>
        <strain evidence="14">P08H-3</strain>
    </source>
</reference>
<comment type="catalytic activity">
    <reaction evidence="1 13">
        <text>[protein]-C-terminal S-[(2E,6E)-farnesyl]-L-cysteine + S-adenosyl-L-methionine = [protein]-C-terminal S-[(2E,6E)-farnesyl]-L-cysteine methyl ester + S-adenosyl-L-homocysteine</text>
        <dbReference type="Rhea" id="RHEA:21672"/>
        <dbReference type="Rhea" id="RHEA-COMP:12125"/>
        <dbReference type="Rhea" id="RHEA-COMP:12126"/>
        <dbReference type="ChEBI" id="CHEBI:57856"/>
        <dbReference type="ChEBI" id="CHEBI:59789"/>
        <dbReference type="ChEBI" id="CHEBI:90510"/>
        <dbReference type="ChEBI" id="CHEBI:90511"/>
        <dbReference type="EC" id="2.1.1.100"/>
    </reaction>
</comment>
<evidence type="ECO:0000256" key="13">
    <source>
        <dbReference type="RuleBase" id="RU362022"/>
    </source>
</evidence>
<keyword evidence="13" id="KW-0256">Endoplasmic reticulum</keyword>
<evidence type="ECO:0000313" key="14">
    <source>
        <dbReference type="EMBL" id="KAK2163230.1"/>
    </source>
</evidence>
<evidence type="ECO:0000256" key="12">
    <source>
        <dbReference type="ARBA" id="ARBA00023656"/>
    </source>
</evidence>
<sequence>MAFGEEARICLISVLLGLSVLILPDIGTFDINFVSYFIFYAKYAFAIVIINGITSYVYKDCAYQIALRSSMLGVAMGLGTILTFSDSSLRLFGWYLAFLSFFHWSEYFTMAVVNRPHLLLESFLLDHSKEYHMAAAASVAEFLVEWYLFPCCGFESNSYLFSAQLVKNAFSVKPRFHIHDLKLPSWISVIGLMMVVGGEILRKGAMITAKTNFNHYVQHVKHDGHQLVTCGVYRWMRHPSYVGWFYWSIGTQVMLCNPICLVGYCYASWSFFKQRIEHEEMTLLSFFGDDYVAYQDCVGTGIPFINGYRVAL</sequence>
<evidence type="ECO:0000256" key="11">
    <source>
        <dbReference type="ARBA" id="ARBA00023572"/>
    </source>
</evidence>
<evidence type="ECO:0000256" key="1">
    <source>
        <dbReference type="ARBA" id="ARBA00001450"/>
    </source>
</evidence>
<dbReference type="InterPro" id="IPR007269">
    <property type="entry name" value="ICMT_MeTrfase"/>
</dbReference>
<keyword evidence="15" id="KW-1185">Reference proteome</keyword>
<keyword evidence="5 13" id="KW-0489">Methyltransferase</keyword>
<comment type="subcellular location">
    <subcellularLocation>
        <location evidence="13">Endoplasmic reticulum membrane</location>
        <topology evidence="13">Multi-pass membrane protein</topology>
    </subcellularLocation>
    <subcellularLocation>
        <location evidence="2">Membrane</location>
        <topology evidence="2">Multi-pass membrane protein</topology>
    </subcellularLocation>
</comment>
<dbReference type="EMBL" id="JAODUP010000083">
    <property type="protein sequence ID" value="KAK2163230.1"/>
    <property type="molecule type" value="Genomic_DNA"/>
</dbReference>
<evidence type="ECO:0000313" key="15">
    <source>
        <dbReference type="Proteomes" id="UP001208570"/>
    </source>
</evidence>
<feature type="transmembrane region" description="Helical" evidence="13">
    <location>
        <begin position="65"/>
        <end position="85"/>
    </location>
</feature>
<evidence type="ECO:0000256" key="6">
    <source>
        <dbReference type="ARBA" id="ARBA00022679"/>
    </source>
</evidence>
<keyword evidence="10 13" id="KW-0472">Membrane</keyword>
<feature type="transmembrane region" description="Helical" evidence="13">
    <location>
        <begin position="7"/>
        <end position="27"/>
    </location>
</feature>
<comment type="function">
    <text evidence="11">Catalyzes the post-translational methylation of isoprenylated C-terminal cysteine residues.</text>
</comment>
<dbReference type="Gene3D" id="1.20.120.1630">
    <property type="match status" value="1"/>
</dbReference>
<dbReference type="GO" id="GO:0004671">
    <property type="term" value="F:protein C-terminal S-isoprenylcysteine carboxyl O-methyltransferase activity"/>
    <property type="evidence" value="ECO:0007669"/>
    <property type="project" value="UniProtKB-EC"/>
</dbReference>
<dbReference type="EC" id="2.1.1.100" evidence="4 13"/>